<dbReference type="InterPro" id="IPR036097">
    <property type="entry name" value="HisK_dim/P_sf"/>
</dbReference>
<keyword evidence="1 2" id="KW-0597">Phosphoprotein</keyword>
<dbReference type="GO" id="GO:0000155">
    <property type="term" value="F:phosphorelay sensor kinase activity"/>
    <property type="evidence" value="ECO:0007669"/>
    <property type="project" value="InterPro"/>
</dbReference>
<dbReference type="SMART" id="SM00387">
    <property type="entry name" value="HATPase_c"/>
    <property type="match status" value="1"/>
</dbReference>
<dbReference type="InterPro" id="IPR001789">
    <property type="entry name" value="Sig_transdc_resp-reg_receiver"/>
</dbReference>
<feature type="coiled-coil region" evidence="3">
    <location>
        <begin position="6"/>
        <end position="33"/>
    </location>
</feature>
<dbReference type="PROSITE" id="PS50109">
    <property type="entry name" value="HIS_KIN"/>
    <property type="match status" value="1"/>
</dbReference>
<keyword evidence="8" id="KW-0418">Kinase</keyword>
<dbReference type="SMART" id="SM00091">
    <property type="entry name" value="PAS"/>
    <property type="match status" value="1"/>
</dbReference>
<evidence type="ECO:0000256" key="4">
    <source>
        <dbReference type="SAM" id="MobiDB-lite"/>
    </source>
</evidence>
<feature type="domain" description="Response regulatory" evidence="6">
    <location>
        <begin position="485"/>
        <end position="613"/>
    </location>
</feature>
<dbReference type="SMART" id="SM00448">
    <property type="entry name" value="REC"/>
    <property type="match status" value="1"/>
</dbReference>
<dbReference type="InterPro" id="IPR050956">
    <property type="entry name" value="2C_system_His_kinase"/>
</dbReference>
<dbReference type="InterPro" id="IPR013656">
    <property type="entry name" value="PAS_4"/>
</dbReference>
<dbReference type="SMART" id="SM00388">
    <property type="entry name" value="HisKA"/>
    <property type="match status" value="1"/>
</dbReference>
<evidence type="ECO:0000259" key="5">
    <source>
        <dbReference type="PROSITE" id="PS50109"/>
    </source>
</evidence>
<dbReference type="Gene3D" id="3.40.50.2300">
    <property type="match status" value="1"/>
</dbReference>
<dbReference type="PRINTS" id="PR00344">
    <property type="entry name" value="BCTRLSENSOR"/>
</dbReference>
<dbReference type="EMBL" id="LAFY01004326">
    <property type="protein sequence ID" value="KJX93202.1"/>
    <property type="molecule type" value="Genomic_DNA"/>
</dbReference>
<dbReference type="SUPFAM" id="SSF47384">
    <property type="entry name" value="Homodimeric domain of signal transducing histidine kinase"/>
    <property type="match status" value="1"/>
</dbReference>
<dbReference type="InterPro" id="IPR000014">
    <property type="entry name" value="PAS"/>
</dbReference>
<dbReference type="Pfam" id="PF00072">
    <property type="entry name" value="Response_reg"/>
    <property type="match status" value="1"/>
</dbReference>
<dbReference type="InterPro" id="IPR011006">
    <property type="entry name" value="CheY-like_superfamily"/>
</dbReference>
<reference evidence="8 9" key="1">
    <citation type="submission" date="2015-03" db="EMBL/GenBank/DDBJ databases">
        <title>RNA-seq based gene annotation and comparative genomics of four Zymoseptoria species reveal species-specific pathogenicity related genes and transposable element activity.</title>
        <authorList>
            <person name="Grandaubert J."/>
            <person name="Bhattacharyya A."/>
            <person name="Stukenbrock E.H."/>
        </authorList>
    </citation>
    <scope>NUCLEOTIDE SEQUENCE [LARGE SCALE GENOMIC DNA]</scope>
    <source>
        <strain evidence="8 9">Zb18110</strain>
    </source>
</reference>
<evidence type="ECO:0000256" key="1">
    <source>
        <dbReference type="ARBA" id="ARBA00022553"/>
    </source>
</evidence>
<dbReference type="Proteomes" id="UP000033647">
    <property type="component" value="Unassembled WGS sequence"/>
</dbReference>
<dbReference type="CDD" id="cd00130">
    <property type="entry name" value="PAS"/>
    <property type="match status" value="1"/>
</dbReference>
<dbReference type="Pfam" id="PF08448">
    <property type="entry name" value="PAS_4"/>
    <property type="match status" value="1"/>
</dbReference>
<sequence>MAEEEARQAEKDLTQLTERLNFSEQDAKAKERRFRSMADQAPIAMYEFGPNGELEYANDSWYALTGHPRGDVSPMSWAVAVHPDARAEFDSHWSRLMAGENIQFETRLSKPFISDEYIGGERLQGETWASSFAYSEKNPDGSVRSILGCVVDISQYKWVESFLERRTAEALELKRQQEAFMDTTSHEFRNPLSAMSLCVESMISTFKHLLKTSGEPIMASRKSIESALDNAETMTACLVHQKCIVNDVLTVSKLGSGLLAVSPVAVQPLAELKRALRLFEGELQQADIVLNLVVDQSYKNQKINYVSLDPTRLLQILINLLTNAIKFTKDALVRQITVTISAKEERPESNDGVTFIPNTGDDNARLEVEESTVFVQIAVRDTGRGIERHNLDHLFQRFQQASPKTHVEYGGSGLGLFICRELAKMQEGQIGVSTSFGRGSTFAFYVEAKHCGAPAGDGTRGEQRSVPAKTKTIDANGNGDSERKAILLVEDNLVNQKVMAKQLRNAGHNVTVANHGQEALDHIRTTHFCVPNGAELDIVLMDIEMPIMGGLECTTRIRDMETKGEIQGRVSLIAVTANARAEQQKHAMGVGMDAVITKPFKMEALKLEIERVCGG</sequence>
<dbReference type="InterPro" id="IPR035965">
    <property type="entry name" value="PAS-like_dom_sf"/>
</dbReference>
<feature type="region of interest" description="Disordered" evidence="4">
    <location>
        <begin position="455"/>
        <end position="477"/>
    </location>
</feature>
<evidence type="ECO:0000313" key="9">
    <source>
        <dbReference type="Proteomes" id="UP000033647"/>
    </source>
</evidence>
<dbReference type="SUPFAM" id="SSF55785">
    <property type="entry name" value="PYP-like sensor domain (PAS domain)"/>
    <property type="match status" value="1"/>
</dbReference>
<protein>
    <submittedName>
        <fullName evidence="8">Histidine kinase-group XI protein</fullName>
    </submittedName>
</protein>
<feature type="domain" description="Histidine kinase" evidence="5">
    <location>
        <begin position="183"/>
        <end position="450"/>
    </location>
</feature>
<dbReference type="InterPro" id="IPR004358">
    <property type="entry name" value="Sig_transdc_His_kin-like_C"/>
</dbReference>
<evidence type="ECO:0000259" key="6">
    <source>
        <dbReference type="PROSITE" id="PS50110"/>
    </source>
</evidence>
<keyword evidence="9" id="KW-1185">Reference proteome</keyword>
<dbReference type="PROSITE" id="PS50112">
    <property type="entry name" value="PAS"/>
    <property type="match status" value="1"/>
</dbReference>
<proteinExistence type="predicted"/>
<dbReference type="PROSITE" id="PS50110">
    <property type="entry name" value="RESPONSE_REGULATORY"/>
    <property type="match status" value="1"/>
</dbReference>
<dbReference type="NCBIfam" id="TIGR00229">
    <property type="entry name" value="sensory_box"/>
    <property type="match status" value="1"/>
</dbReference>
<dbReference type="Gene3D" id="3.30.565.10">
    <property type="entry name" value="Histidine kinase-like ATPase, C-terminal domain"/>
    <property type="match status" value="1"/>
</dbReference>
<accession>A0A0F4G856</accession>
<dbReference type="Gene3D" id="3.30.450.20">
    <property type="entry name" value="PAS domain"/>
    <property type="match status" value="1"/>
</dbReference>
<keyword evidence="8" id="KW-0808">Transferase</keyword>
<name>A0A0F4G856_9PEZI</name>
<evidence type="ECO:0000313" key="8">
    <source>
        <dbReference type="EMBL" id="KJX93202.1"/>
    </source>
</evidence>
<dbReference type="CDD" id="cd00082">
    <property type="entry name" value="HisKA"/>
    <property type="match status" value="1"/>
</dbReference>
<dbReference type="InterPro" id="IPR005467">
    <property type="entry name" value="His_kinase_dom"/>
</dbReference>
<dbReference type="InterPro" id="IPR003594">
    <property type="entry name" value="HATPase_dom"/>
</dbReference>
<gene>
    <name evidence="8" type="ORF">TI39_contig4367g00002</name>
</gene>
<dbReference type="InterPro" id="IPR003661">
    <property type="entry name" value="HisK_dim/P_dom"/>
</dbReference>
<evidence type="ECO:0000256" key="2">
    <source>
        <dbReference type="PROSITE-ProRule" id="PRU00169"/>
    </source>
</evidence>
<comment type="caution">
    <text evidence="8">The sequence shown here is derived from an EMBL/GenBank/DDBJ whole genome shotgun (WGS) entry which is preliminary data.</text>
</comment>
<dbReference type="InterPro" id="IPR036890">
    <property type="entry name" value="HATPase_C_sf"/>
</dbReference>
<dbReference type="Gene3D" id="1.10.287.130">
    <property type="match status" value="1"/>
</dbReference>
<feature type="modified residue" description="4-aspartylphosphate" evidence="2">
    <location>
        <position position="542"/>
    </location>
</feature>
<dbReference type="Pfam" id="PF00512">
    <property type="entry name" value="HisKA"/>
    <property type="match status" value="1"/>
</dbReference>
<dbReference type="SUPFAM" id="SSF52172">
    <property type="entry name" value="CheY-like"/>
    <property type="match status" value="1"/>
</dbReference>
<dbReference type="AlphaFoldDB" id="A0A0F4G856"/>
<feature type="domain" description="PAS" evidence="7">
    <location>
        <begin position="30"/>
        <end position="100"/>
    </location>
</feature>
<keyword evidence="3" id="KW-0175">Coiled coil</keyword>
<dbReference type="PANTHER" id="PTHR43719:SF30">
    <property type="entry name" value="TWO-COMPONENT SYSTEM RESPONSE REGULATOR"/>
    <property type="match status" value="1"/>
</dbReference>
<dbReference type="CDD" id="cd17546">
    <property type="entry name" value="REC_hyHK_CKI1_RcsC-like"/>
    <property type="match status" value="1"/>
</dbReference>
<dbReference type="SUPFAM" id="SSF55874">
    <property type="entry name" value="ATPase domain of HSP90 chaperone/DNA topoisomerase II/histidine kinase"/>
    <property type="match status" value="1"/>
</dbReference>
<evidence type="ECO:0000259" key="7">
    <source>
        <dbReference type="PROSITE" id="PS50112"/>
    </source>
</evidence>
<dbReference type="OrthoDB" id="60033at2759"/>
<evidence type="ECO:0000256" key="3">
    <source>
        <dbReference type="SAM" id="Coils"/>
    </source>
</evidence>
<dbReference type="STRING" id="1047168.A0A0F4G856"/>
<organism evidence="8 9">
    <name type="scientific">Zymoseptoria brevis</name>
    <dbReference type="NCBI Taxonomy" id="1047168"/>
    <lineage>
        <taxon>Eukaryota</taxon>
        <taxon>Fungi</taxon>
        <taxon>Dikarya</taxon>
        <taxon>Ascomycota</taxon>
        <taxon>Pezizomycotina</taxon>
        <taxon>Dothideomycetes</taxon>
        <taxon>Dothideomycetidae</taxon>
        <taxon>Mycosphaerellales</taxon>
        <taxon>Mycosphaerellaceae</taxon>
        <taxon>Zymoseptoria</taxon>
    </lineage>
</organism>
<dbReference type="Pfam" id="PF02518">
    <property type="entry name" value="HATPase_c"/>
    <property type="match status" value="1"/>
</dbReference>
<dbReference type="PANTHER" id="PTHR43719">
    <property type="entry name" value="TWO-COMPONENT HISTIDINE KINASE"/>
    <property type="match status" value="1"/>
</dbReference>